<reference evidence="3" key="1">
    <citation type="submission" date="2025-08" db="UniProtKB">
        <authorList>
            <consortium name="Ensembl"/>
        </authorList>
    </citation>
    <scope>IDENTIFICATION</scope>
</reference>
<dbReference type="SMART" id="SM00408">
    <property type="entry name" value="IGc2"/>
    <property type="match status" value="2"/>
</dbReference>
<dbReference type="Proteomes" id="UP000261480">
    <property type="component" value="Unplaced"/>
</dbReference>
<dbReference type="PANTHER" id="PTHR10075:SF101">
    <property type="entry name" value="ZWEI IG DOMAIN PROTEIN ZIG-3"/>
    <property type="match status" value="1"/>
</dbReference>
<dbReference type="InterPro" id="IPR003598">
    <property type="entry name" value="Ig_sub2"/>
</dbReference>
<keyword evidence="4" id="KW-1185">Reference proteome</keyword>
<feature type="domain" description="Ig-like" evidence="2">
    <location>
        <begin position="9"/>
        <end position="117"/>
    </location>
</feature>
<evidence type="ECO:0000256" key="1">
    <source>
        <dbReference type="ARBA" id="ARBA00023319"/>
    </source>
</evidence>
<protein>
    <recommendedName>
        <fullName evidence="2">Ig-like domain-containing protein</fullName>
    </recommendedName>
</protein>
<evidence type="ECO:0000259" key="2">
    <source>
        <dbReference type="PROSITE" id="PS50835"/>
    </source>
</evidence>
<dbReference type="GO" id="GO:0007156">
    <property type="term" value="P:homophilic cell adhesion via plasma membrane adhesion molecules"/>
    <property type="evidence" value="ECO:0007669"/>
    <property type="project" value="TreeGrafter"/>
</dbReference>
<dbReference type="Gene3D" id="2.60.40.10">
    <property type="entry name" value="Immunoglobulins"/>
    <property type="match status" value="3"/>
</dbReference>
<dbReference type="AlphaFoldDB" id="A0A3B3WIB4"/>
<keyword evidence="1" id="KW-0393">Immunoglobulin domain</keyword>
<organism evidence="3 4">
    <name type="scientific">Poecilia mexicana</name>
    <dbReference type="NCBI Taxonomy" id="48701"/>
    <lineage>
        <taxon>Eukaryota</taxon>
        <taxon>Metazoa</taxon>
        <taxon>Chordata</taxon>
        <taxon>Craniata</taxon>
        <taxon>Vertebrata</taxon>
        <taxon>Euteleostomi</taxon>
        <taxon>Actinopterygii</taxon>
        <taxon>Neopterygii</taxon>
        <taxon>Teleostei</taxon>
        <taxon>Neoteleostei</taxon>
        <taxon>Acanthomorphata</taxon>
        <taxon>Ovalentaria</taxon>
        <taxon>Atherinomorphae</taxon>
        <taxon>Cyprinodontiformes</taxon>
        <taxon>Poeciliidae</taxon>
        <taxon>Poeciliinae</taxon>
        <taxon>Poecilia</taxon>
    </lineage>
</organism>
<dbReference type="InterPro" id="IPR007110">
    <property type="entry name" value="Ig-like_dom"/>
</dbReference>
<dbReference type="SUPFAM" id="SSF48726">
    <property type="entry name" value="Immunoglobulin"/>
    <property type="match status" value="3"/>
</dbReference>
<reference evidence="3" key="2">
    <citation type="submission" date="2025-09" db="UniProtKB">
        <authorList>
            <consortium name="Ensembl"/>
        </authorList>
    </citation>
    <scope>IDENTIFICATION</scope>
</reference>
<feature type="domain" description="Ig-like" evidence="2">
    <location>
        <begin position="125"/>
        <end position="220"/>
    </location>
</feature>
<accession>A0A3B3WIB4</accession>
<proteinExistence type="predicted"/>
<dbReference type="GO" id="GO:0005886">
    <property type="term" value="C:plasma membrane"/>
    <property type="evidence" value="ECO:0007669"/>
    <property type="project" value="TreeGrafter"/>
</dbReference>
<dbReference type="PANTHER" id="PTHR10075">
    <property type="entry name" value="BASIGIN RELATED"/>
    <property type="match status" value="1"/>
</dbReference>
<dbReference type="PROSITE" id="PS50835">
    <property type="entry name" value="IG_LIKE"/>
    <property type="match status" value="2"/>
</dbReference>
<sequence>MLISENVFPLLVCFHCFDDNDVTSSWALIRRGTTGRVQTAPEGTQVHLECSAVTSDPEVKVEWMLPDLSTVEEATDKVEISERGQLVISNASVSDSGLYHCIVRSKTAVDLMPLRLTVKERSLSPTALNGQKIMLEMGNSLSLPCEVTSAQPSQTLWYLPKNQVLLPTQKTRRAEVLENGTLVVRKMTQEDAGEYSCLASNLYGVDMVVDDGTLILKKVTLADEGKYACVARNSAGDDIKNMIVEAELQEPYINGVRGKTTAKLLAVSYQTALLDSLLFWEIYQQVKLYYVSKQFPSSIYNHFAFVFNFAAKPYSKQACSDGEQTLPLT</sequence>
<dbReference type="Ensembl" id="ENSPMET00000012639.1">
    <property type="protein sequence ID" value="ENSPMEP00000002369.1"/>
    <property type="gene ID" value="ENSPMEG00000003417.1"/>
</dbReference>
<dbReference type="SMART" id="SM00409">
    <property type="entry name" value="IG"/>
    <property type="match status" value="2"/>
</dbReference>
<dbReference type="GO" id="GO:0070593">
    <property type="term" value="P:dendrite self-avoidance"/>
    <property type="evidence" value="ECO:0007669"/>
    <property type="project" value="TreeGrafter"/>
</dbReference>
<dbReference type="Pfam" id="PF13927">
    <property type="entry name" value="Ig_3"/>
    <property type="match status" value="2"/>
</dbReference>
<name>A0A3B3WIB4_9TELE</name>
<dbReference type="GO" id="GO:0007411">
    <property type="term" value="P:axon guidance"/>
    <property type="evidence" value="ECO:0007669"/>
    <property type="project" value="TreeGrafter"/>
</dbReference>
<dbReference type="GO" id="GO:0098632">
    <property type="term" value="F:cell-cell adhesion mediator activity"/>
    <property type="evidence" value="ECO:0007669"/>
    <property type="project" value="TreeGrafter"/>
</dbReference>
<dbReference type="InterPro" id="IPR013783">
    <property type="entry name" value="Ig-like_fold"/>
</dbReference>
<evidence type="ECO:0000313" key="3">
    <source>
        <dbReference type="Ensembl" id="ENSPMEP00000002369.1"/>
    </source>
</evidence>
<dbReference type="GO" id="GO:0030424">
    <property type="term" value="C:axon"/>
    <property type="evidence" value="ECO:0007669"/>
    <property type="project" value="TreeGrafter"/>
</dbReference>
<dbReference type="InterPro" id="IPR003599">
    <property type="entry name" value="Ig_sub"/>
</dbReference>
<dbReference type="InterPro" id="IPR036179">
    <property type="entry name" value="Ig-like_dom_sf"/>
</dbReference>
<dbReference type="CDD" id="cd00096">
    <property type="entry name" value="Ig"/>
    <property type="match status" value="2"/>
</dbReference>
<evidence type="ECO:0000313" key="4">
    <source>
        <dbReference type="Proteomes" id="UP000261480"/>
    </source>
</evidence>